<dbReference type="Pfam" id="PF10099">
    <property type="entry name" value="RskA_C"/>
    <property type="match status" value="1"/>
</dbReference>
<reference evidence="4" key="1">
    <citation type="journal article" date="2019" name="Int. J. Syst. Evol. Microbiol.">
        <title>The Global Catalogue of Microorganisms (GCM) 10K type strain sequencing project: providing services to taxonomists for standard genome sequencing and annotation.</title>
        <authorList>
            <consortium name="The Broad Institute Genomics Platform"/>
            <consortium name="The Broad Institute Genome Sequencing Center for Infectious Disease"/>
            <person name="Wu L."/>
            <person name="Ma J."/>
        </authorList>
    </citation>
    <scope>NUCLEOTIDE SEQUENCE [LARGE SCALE GENOMIC DNA]</scope>
    <source>
        <strain evidence="4">CCUG 62952</strain>
    </source>
</reference>
<dbReference type="PANTHER" id="PTHR37461">
    <property type="entry name" value="ANTI-SIGMA-K FACTOR RSKA"/>
    <property type="match status" value="1"/>
</dbReference>
<sequence>MDIKEYIASGVLELYVAGSLSEKENQEVYELMMQHPEIKEEVEKIEQAILQITAAASPKATSGLQDTIREAALSTDAPKESQAPKVIPIASKKKTNWTSYTGWAASVLLAAGLFYFYQEKSNLESELQTTKFENNFLEQQIAEANNSLKSAQELVDILRDRNIVATKLDGQNVAPDSYATAFWNKETQTVYIDALGLPEPPAGKVYQVWSLKLDPLTPTSLGLLEDFVDDDNKVFTLANTNESQAFGITLEPAGGSESPTLEQLYTLGVVKS</sequence>
<comment type="caution">
    <text evidence="3">The sequence shown here is derived from an EMBL/GenBank/DDBJ whole genome shotgun (WGS) entry which is preliminary data.</text>
</comment>
<protein>
    <submittedName>
        <fullName evidence="3">Anti-sigma factor domain-containing protein</fullName>
    </submittedName>
</protein>
<name>A0ABW3CV47_9FLAO</name>
<organism evidence="3 4">
    <name type="scientific">Sungkyunkwania multivorans</name>
    <dbReference type="NCBI Taxonomy" id="1173618"/>
    <lineage>
        <taxon>Bacteria</taxon>
        <taxon>Pseudomonadati</taxon>
        <taxon>Bacteroidota</taxon>
        <taxon>Flavobacteriia</taxon>
        <taxon>Flavobacteriales</taxon>
        <taxon>Flavobacteriaceae</taxon>
        <taxon>Sungkyunkwania</taxon>
    </lineage>
</organism>
<gene>
    <name evidence="3" type="ORF">ACFQ1M_04060</name>
</gene>
<evidence type="ECO:0000259" key="2">
    <source>
        <dbReference type="Pfam" id="PF10099"/>
    </source>
</evidence>
<evidence type="ECO:0000313" key="3">
    <source>
        <dbReference type="EMBL" id="MFD0861370.1"/>
    </source>
</evidence>
<feature type="domain" description="Anti-sigma K factor RskA C-terminal" evidence="2">
    <location>
        <begin position="103"/>
        <end position="260"/>
    </location>
</feature>
<keyword evidence="4" id="KW-1185">Reference proteome</keyword>
<accession>A0ABW3CV47</accession>
<keyword evidence="1" id="KW-0175">Coiled coil</keyword>
<dbReference type="EMBL" id="JBHTJH010000004">
    <property type="protein sequence ID" value="MFD0861370.1"/>
    <property type="molecule type" value="Genomic_DNA"/>
</dbReference>
<dbReference type="PANTHER" id="PTHR37461:SF1">
    <property type="entry name" value="ANTI-SIGMA-K FACTOR RSKA"/>
    <property type="match status" value="1"/>
</dbReference>
<dbReference type="Proteomes" id="UP001596978">
    <property type="component" value="Unassembled WGS sequence"/>
</dbReference>
<evidence type="ECO:0000256" key="1">
    <source>
        <dbReference type="SAM" id="Coils"/>
    </source>
</evidence>
<dbReference type="InterPro" id="IPR018764">
    <property type="entry name" value="RskA_C"/>
</dbReference>
<evidence type="ECO:0000313" key="4">
    <source>
        <dbReference type="Proteomes" id="UP001596978"/>
    </source>
</evidence>
<dbReference type="InterPro" id="IPR051474">
    <property type="entry name" value="Anti-sigma-K/W_factor"/>
</dbReference>
<proteinExistence type="predicted"/>
<feature type="coiled-coil region" evidence="1">
    <location>
        <begin position="120"/>
        <end position="161"/>
    </location>
</feature>
<dbReference type="RefSeq" id="WP_386404256.1">
    <property type="nucleotide sequence ID" value="NZ_JBHTJH010000004.1"/>
</dbReference>